<evidence type="ECO:0000313" key="6">
    <source>
        <dbReference type="EMBL" id="KAJ4129136.1"/>
    </source>
</evidence>
<comment type="caution">
    <text evidence="6">The sequence shown here is derived from an EMBL/GenBank/DDBJ whole genome shotgun (WGS) entry which is preliminary data.</text>
</comment>
<keyword evidence="1" id="KW-0677">Repeat</keyword>
<feature type="compositionally biased region" description="Basic and acidic residues" evidence="4">
    <location>
        <begin position="1124"/>
        <end position="1134"/>
    </location>
</feature>
<dbReference type="Gene3D" id="1.25.40.20">
    <property type="entry name" value="Ankyrin repeat-containing domain"/>
    <property type="match status" value="3"/>
</dbReference>
<evidence type="ECO:0000256" key="1">
    <source>
        <dbReference type="ARBA" id="ARBA00022737"/>
    </source>
</evidence>
<feature type="repeat" description="ANK" evidence="3">
    <location>
        <begin position="956"/>
        <end position="977"/>
    </location>
</feature>
<name>A0ABQ8R8D4_FUSEQ</name>
<dbReference type="Pfam" id="PF12796">
    <property type="entry name" value="Ank_2"/>
    <property type="match status" value="3"/>
</dbReference>
<dbReference type="InterPro" id="IPR050776">
    <property type="entry name" value="Ank_Repeat/CDKN_Inhibitor"/>
</dbReference>
<dbReference type="InterPro" id="IPR056884">
    <property type="entry name" value="NPHP3-like_N"/>
</dbReference>
<dbReference type="PRINTS" id="PR01415">
    <property type="entry name" value="ANKYRIN"/>
</dbReference>
<dbReference type="Gene3D" id="3.40.50.300">
    <property type="entry name" value="P-loop containing nucleotide triphosphate hydrolases"/>
    <property type="match status" value="1"/>
</dbReference>
<dbReference type="PANTHER" id="PTHR24201">
    <property type="entry name" value="ANK_REP_REGION DOMAIN-CONTAINING PROTEIN"/>
    <property type="match status" value="1"/>
</dbReference>
<dbReference type="EMBL" id="JAOQBH010000011">
    <property type="protein sequence ID" value="KAJ4129136.1"/>
    <property type="molecule type" value="Genomic_DNA"/>
</dbReference>
<dbReference type="SMART" id="SM00248">
    <property type="entry name" value="ANK"/>
    <property type="match status" value="12"/>
</dbReference>
<gene>
    <name evidence="6" type="ORF">NW768_007669</name>
</gene>
<evidence type="ECO:0000256" key="3">
    <source>
        <dbReference type="PROSITE-ProRule" id="PRU00023"/>
    </source>
</evidence>
<feature type="domain" description="Nephrocystin 3-like N-terminal" evidence="5">
    <location>
        <begin position="115"/>
        <end position="284"/>
    </location>
</feature>
<dbReference type="InterPro" id="IPR002110">
    <property type="entry name" value="Ankyrin_rpt"/>
</dbReference>
<dbReference type="SUPFAM" id="SSF52540">
    <property type="entry name" value="P-loop containing nucleoside triphosphate hydrolases"/>
    <property type="match status" value="1"/>
</dbReference>
<dbReference type="Pfam" id="PF00023">
    <property type="entry name" value="Ank"/>
    <property type="match status" value="1"/>
</dbReference>
<feature type="region of interest" description="Disordered" evidence="4">
    <location>
        <begin position="1114"/>
        <end position="1154"/>
    </location>
</feature>
<dbReference type="InterPro" id="IPR027417">
    <property type="entry name" value="P-loop_NTPase"/>
</dbReference>
<feature type="repeat" description="ANK" evidence="3">
    <location>
        <begin position="592"/>
        <end position="624"/>
    </location>
</feature>
<dbReference type="Proteomes" id="UP001152024">
    <property type="component" value="Unassembled WGS sequence"/>
</dbReference>
<feature type="repeat" description="ANK" evidence="3">
    <location>
        <begin position="857"/>
        <end position="889"/>
    </location>
</feature>
<dbReference type="Pfam" id="PF24883">
    <property type="entry name" value="NPHP3_N"/>
    <property type="match status" value="1"/>
</dbReference>
<evidence type="ECO:0000313" key="7">
    <source>
        <dbReference type="Proteomes" id="UP001152024"/>
    </source>
</evidence>
<dbReference type="InterPro" id="IPR036770">
    <property type="entry name" value="Ankyrin_rpt-contain_sf"/>
</dbReference>
<dbReference type="PANTHER" id="PTHR24201:SF2">
    <property type="entry name" value="ANKYRIN REPEAT DOMAIN-CONTAINING PROTEIN 42"/>
    <property type="match status" value="1"/>
</dbReference>
<keyword evidence="7" id="KW-1185">Reference proteome</keyword>
<evidence type="ECO:0000256" key="4">
    <source>
        <dbReference type="SAM" id="MobiDB-lite"/>
    </source>
</evidence>
<feature type="repeat" description="ANK" evidence="3">
    <location>
        <begin position="1084"/>
        <end position="1116"/>
    </location>
</feature>
<reference evidence="6" key="1">
    <citation type="submission" date="2022-09" db="EMBL/GenBank/DDBJ databases">
        <title>Fusarium specimens isolated from Avocado Roots.</title>
        <authorList>
            <person name="Stajich J."/>
            <person name="Roper C."/>
            <person name="Heimlech-Rivalta G."/>
        </authorList>
    </citation>
    <scope>NUCLEOTIDE SEQUENCE</scope>
    <source>
        <strain evidence="6">CF00095</strain>
    </source>
</reference>
<dbReference type="SUPFAM" id="SSF48403">
    <property type="entry name" value="Ankyrin repeat"/>
    <property type="match status" value="3"/>
</dbReference>
<evidence type="ECO:0000259" key="5">
    <source>
        <dbReference type="Pfam" id="PF24883"/>
    </source>
</evidence>
<accession>A0ABQ8R8D4</accession>
<evidence type="ECO:0000256" key="2">
    <source>
        <dbReference type="ARBA" id="ARBA00023043"/>
    </source>
</evidence>
<sequence length="1154" mass="127759">MSRPPSQQSGPRTAAENRGLGNQFLADGQGDQNIASSGGNLYSDHRQWNNILAVHIADIERGMPSMRRAFANIDDQGKGNNSATSITTWLARQPHCGLVDSRSRHGELISQTTPDTGGWILETKHVQAWQKEEMDSRYLSLQGNLGSGKSILMSGIIQSTEKKVSGRADMACVYFYFHEGDADQISVTCMWASLLQQLLQQCAPNVIAKELQDVFDRSLQGTNSIQPFEYFKLFKAQAAGFKVIYVIIDSLDSCKDYDNGEVQQSLSETFRRLPSNIRVLFSSRQDLLARHLSFKSIIRIKPIKSDVETYAKARIKNNEHLYRLLSRDEDKNLVIDKITKQTVSSEMFLLARLHLDRLGSNIILPDLRRDLEQLSVDLAHVFESSLLRISKDCLSLGNGLAQHVLACIIYSKEDVTIDQVRESFALSKNHGTSYQDWRPDSDAVLLVCAGLVVLDSNKMTLRLVHESARKSIFDYGIVPRKPGPEMAKICLTCLLWGKDESPLLSYSATQWTSHLNGIDLKSDKELKDLIKAFLVSGSRLRRAFNNLGVLQEGVEQNLKGMTGLHAVAYLDLPVWIGPLVKYGIKVDARSADGQTPLHWAVTHGRHRVARHLLRFGADPNGKDASKDTPLHKFLSSPASEGLDMAETLIKAGAKVCIANLKGVTPLSSAIRYGPTSAAKLFVLSRNDINEEIEPGWTSLREVFDHGSGRIQQLGSLTSNKGSLKCVRHAVKDHLNYLVDTHLEHQVKLNHPTSSGWLALSHAAKSGSVTILKKLLEHKWDPADCNLRDPMLGKSPLHWALEYGHTEAARLLIKSGAEVDEKNDDGWKPLIEATKARRSDMLHFLIMRGADVNATDNEGVSSLMHAVEVGDKNITWLLVVNGADVNLEARNRAHAIGIAMKNRDLSLAWLLCEHGANLKTVDGRGRTLLHQAAVDGHQGNVMFLLHKGLSTRARDKEGLTPLHHAAISGSHNVVTTLLVHALSSSKLLMLHRLLAPGDFINCQSYKGVVNAISQDIPTEVNTDFNAKVTSSLTAGLLSIARDTDDINITDNMGFTAVHHAVSNDKIGCLHALFEGEPDLDILDHRGYTPLMLAVYLDKPEAARVLLREGADPYKRNNQQVSAVDLEARKKEEKRPSSTQPYIAQALRDQGRHSRD</sequence>
<organism evidence="6 7">
    <name type="scientific">Fusarium equiseti</name>
    <name type="common">Fusarium scirpi</name>
    <dbReference type="NCBI Taxonomy" id="61235"/>
    <lineage>
        <taxon>Eukaryota</taxon>
        <taxon>Fungi</taxon>
        <taxon>Dikarya</taxon>
        <taxon>Ascomycota</taxon>
        <taxon>Pezizomycotina</taxon>
        <taxon>Sordariomycetes</taxon>
        <taxon>Hypocreomycetidae</taxon>
        <taxon>Hypocreales</taxon>
        <taxon>Nectriaceae</taxon>
        <taxon>Fusarium</taxon>
        <taxon>Fusarium incarnatum-equiseti species complex</taxon>
    </lineage>
</organism>
<proteinExistence type="predicted"/>
<feature type="repeat" description="ANK" evidence="3">
    <location>
        <begin position="824"/>
        <end position="856"/>
    </location>
</feature>
<feature type="repeat" description="ANK" evidence="3">
    <location>
        <begin position="923"/>
        <end position="955"/>
    </location>
</feature>
<feature type="repeat" description="ANK" evidence="3">
    <location>
        <begin position="791"/>
        <end position="823"/>
    </location>
</feature>
<dbReference type="PROSITE" id="PS50297">
    <property type="entry name" value="ANK_REP_REGION"/>
    <property type="match status" value="7"/>
</dbReference>
<keyword evidence="2 3" id="KW-0040">ANK repeat</keyword>
<protein>
    <recommendedName>
        <fullName evidence="5">Nephrocystin 3-like N-terminal domain-containing protein</fullName>
    </recommendedName>
</protein>
<dbReference type="PROSITE" id="PS50088">
    <property type="entry name" value="ANK_REPEAT"/>
    <property type="match status" value="7"/>
</dbReference>